<dbReference type="Pfam" id="PF20237">
    <property type="entry name" value="DUF6594"/>
    <property type="match status" value="1"/>
</dbReference>
<evidence type="ECO:0000256" key="1">
    <source>
        <dbReference type="SAM" id="Phobius"/>
    </source>
</evidence>
<dbReference type="VEuPathDB" id="FungiDB:PV07_04195"/>
<gene>
    <name evidence="3" type="ORF">PV07_04195</name>
</gene>
<dbReference type="Proteomes" id="UP000054466">
    <property type="component" value="Unassembled WGS sequence"/>
</dbReference>
<dbReference type="EMBL" id="KN847041">
    <property type="protein sequence ID" value="KIW32666.1"/>
    <property type="molecule type" value="Genomic_DNA"/>
</dbReference>
<evidence type="ECO:0000313" key="3">
    <source>
        <dbReference type="EMBL" id="KIW32666.1"/>
    </source>
</evidence>
<dbReference type="PANTHER" id="PTHR34502">
    <property type="entry name" value="DUF6594 DOMAIN-CONTAINING PROTEIN-RELATED"/>
    <property type="match status" value="1"/>
</dbReference>
<dbReference type="GeneID" id="27343389"/>
<feature type="transmembrane region" description="Helical" evidence="1">
    <location>
        <begin position="187"/>
        <end position="210"/>
    </location>
</feature>
<dbReference type="RefSeq" id="XP_016252882.1">
    <property type="nucleotide sequence ID" value="XM_016390980.1"/>
</dbReference>
<evidence type="ECO:0000313" key="4">
    <source>
        <dbReference type="Proteomes" id="UP000054466"/>
    </source>
</evidence>
<proteinExistence type="predicted"/>
<accession>A0A0D1ZWX8</accession>
<organism evidence="3 4">
    <name type="scientific">Cladophialophora immunda</name>
    <dbReference type="NCBI Taxonomy" id="569365"/>
    <lineage>
        <taxon>Eukaryota</taxon>
        <taxon>Fungi</taxon>
        <taxon>Dikarya</taxon>
        <taxon>Ascomycota</taxon>
        <taxon>Pezizomycotina</taxon>
        <taxon>Eurotiomycetes</taxon>
        <taxon>Chaetothyriomycetidae</taxon>
        <taxon>Chaetothyriales</taxon>
        <taxon>Herpotrichiellaceae</taxon>
        <taxon>Cladophialophora</taxon>
    </lineage>
</organism>
<evidence type="ECO:0000259" key="2">
    <source>
        <dbReference type="Pfam" id="PF20237"/>
    </source>
</evidence>
<keyword evidence="1" id="KW-1133">Transmembrane helix</keyword>
<feature type="domain" description="DUF6594" evidence="2">
    <location>
        <begin position="19"/>
        <end position="256"/>
    </location>
</feature>
<sequence>METAASAPAPMQPPDTHDYNPLAIAMESNPRFAMFKRFGSLAVLNLIQLQKELEKRKCIIEGKNSSEEKNQALEDSHQLLTQAAKVTHMSSPSRNDWDALRNLEKSQRPPMPCETPSAHLAYVALESPESRGGSDIGSWLSPWLARMYWKVTGYRLQIVPTVTDLPTHMINDADVFRTLREIQERTAWVYGLAASVVAALVPSLTILWLYNAQRTMTRIWITMGLTTLIGVVLRVVTKAHVSEIFGITAAFAAVEVVFIGSANGNSTAA</sequence>
<keyword evidence="1" id="KW-0472">Membrane</keyword>
<dbReference type="HOGENOM" id="CLU_051118_2_1_1"/>
<reference evidence="3 4" key="1">
    <citation type="submission" date="2015-01" db="EMBL/GenBank/DDBJ databases">
        <title>The Genome Sequence of Cladophialophora immunda CBS83496.</title>
        <authorList>
            <consortium name="The Broad Institute Genomics Platform"/>
            <person name="Cuomo C."/>
            <person name="de Hoog S."/>
            <person name="Gorbushina A."/>
            <person name="Stielow B."/>
            <person name="Teixiera M."/>
            <person name="Abouelleil A."/>
            <person name="Chapman S.B."/>
            <person name="Priest M."/>
            <person name="Young S.K."/>
            <person name="Wortman J."/>
            <person name="Nusbaum C."/>
            <person name="Birren B."/>
        </authorList>
    </citation>
    <scope>NUCLEOTIDE SEQUENCE [LARGE SCALE GENOMIC DNA]</scope>
    <source>
        <strain evidence="3 4">CBS 83496</strain>
    </source>
</reference>
<feature type="transmembrane region" description="Helical" evidence="1">
    <location>
        <begin position="216"/>
        <end position="237"/>
    </location>
</feature>
<keyword evidence="4" id="KW-1185">Reference proteome</keyword>
<keyword evidence="1" id="KW-0812">Transmembrane</keyword>
<name>A0A0D1ZWX8_9EURO</name>
<protein>
    <recommendedName>
        <fullName evidence="2">DUF6594 domain-containing protein</fullName>
    </recommendedName>
</protein>
<feature type="transmembrane region" description="Helical" evidence="1">
    <location>
        <begin position="244"/>
        <end position="262"/>
    </location>
</feature>
<dbReference type="PANTHER" id="PTHR34502:SF5">
    <property type="entry name" value="DUF6594 DOMAIN-CONTAINING PROTEIN"/>
    <property type="match status" value="1"/>
</dbReference>
<dbReference type="AlphaFoldDB" id="A0A0D1ZWX8"/>
<dbReference type="OrthoDB" id="5342093at2759"/>
<dbReference type="InterPro" id="IPR046529">
    <property type="entry name" value="DUF6594"/>
</dbReference>